<dbReference type="RefSeq" id="WP_053223664.1">
    <property type="nucleotide sequence ID" value="NZ_JSVA01000010.1"/>
</dbReference>
<dbReference type="AlphaFoldDB" id="A0A0L8AKG0"/>
<dbReference type="OrthoDB" id="9789468at2"/>
<dbReference type="SUPFAM" id="SSF54292">
    <property type="entry name" value="2Fe-2S ferredoxin-like"/>
    <property type="match status" value="1"/>
</dbReference>
<dbReference type="PRINTS" id="PR00371">
    <property type="entry name" value="FPNCR"/>
</dbReference>
<keyword evidence="4" id="KW-0479">Metal-binding</keyword>
<dbReference type="CDD" id="cd06214">
    <property type="entry name" value="PA_degradation_oxidoreductase_like"/>
    <property type="match status" value="1"/>
</dbReference>
<dbReference type="InterPro" id="IPR050415">
    <property type="entry name" value="MRET"/>
</dbReference>
<organism evidence="11 12">
    <name type="scientific">Roseivirga seohaensis subsp. aquiponti</name>
    <dbReference type="NCBI Taxonomy" id="1566026"/>
    <lineage>
        <taxon>Bacteria</taxon>
        <taxon>Pseudomonadati</taxon>
        <taxon>Bacteroidota</taxon>
        <taxon>Cytophagia</taxon>
        <taxon>Cytophagales</taxon>
        <taxon>Roseivirgaceae</taxon>
        <taxon>Roseivirga</taxon>
    </lineage>
</organism>
<dbReference type="PATRIC" id="fig|1566026.4.peg.369"/>
<dbReference type="GO" id="GO:0050660">
    <property type="term" value="F:flavin adenine dinucleotide binding"/>
    <property type="evidence" value="ECO:0007669"/>
    <property type="project" value="TreeGrafter"/>
</dbReference>
<dbReference type="InterPro" id="IPR001433">
    <property type="entry name" value="OxRdtase_FAD/NAD-bd"/>
</dbReference>
<dbReference type="Pfam" id="PF00175">
    <property type="entry name" value="NAD_binding_1"/>
    <property type="match status" value="1"/>
</dbReference>
<dbReference type="PRINTS" id="PR00410">
    <property type="entry name" value="PHEHYDRXLASE"/>
</dbReference>
<dbReference type="InterPro" id="IPR001709">
    <property type="entry name" value="Flavoprot_Pyr_Nucl_cyt_Rdtase"/>
</dbReference>
<dbReference type="EMBL" id="JSVA01000010">
    <property type="protein sequence ID" value="KOF02721.1"/>
    <property type="molecule type" value="Genomic_DNA"/>
</dbReference>
<dbReference type="InterPro" id="IPR001041">
    <property type="entry name" value="2Fe-2S_ferredoxin-type"/>
</dbReference>
<evidence type="ECO:0000256" key="2">
    <source>
        <dbReference type="ARBA" id="ARBA00022630"/>
    </source>
</evidence>
<dbReference type="GO" id="GO:0046872">
    <property type="term" value="F:metal ion binding"/>
    <property type="evidence" value="ECO:0007669"/>
    <property type="project" value="UniProtKB-KW"/>
</dbReference>
<keyword evidence="12" id="KW-1185">Reference proteome</keyword>
<dbReference type="Gene3D" id="3.40.50.80">
    <property type="entry name" value="Nucleotide-binding domain of ferredoxin-NADP reductase (FNR) module"/>
    <property type="match status" value="1"/>
</dbReference>
<sequence length="371" mass="40809">MAFGLFKKKQTEKSEIPSVKAGHLNLTVKEVVNETADAISIYFEQPASGNIKYKSGQFFTLIANINGKQERRAYSLCTSPFVDDYPAVTVKRVEGGLMSNHLGDNLKAGDVMEVLEPIGNFTTTFDSNNERHIVLFGGGSGITPLMSIAKSALNQEPKSKVSLIYANRDSDSIIFKSALTQMENDNPERFKVVHVLGEAPPEWKGYKGLLTQDIIKEALDMLPKMEEGQTEFFMCGPGPMMDIVESSLSNLNIPKTQVHKESFTSDAAKKKENEPVSNEIIAREVTVIYDGEEFKYTVEPGETILEKGLDEDIDLPFSCQSGLCTACRGKCVSGKVKMDEDEGLSEAELNEGYVLPCVSHPLTDDVVIEIG</sequence>
<gene>
    <name evidence="11" type="ORF">OB69_10425</name>
</gene>
<evidence type="ECO:0000256" key="7">
    <source>
        <dbReference type="ARBA" id="ARBA00023004"/>
    </source>
</evidence>
<evidence type="ECO:0000256" key="6">
    <source>
        <dbReference type="ARBA" id="ARBA00023002"/>
    </source>
</evidence>
<evidence type="ECO:0000256" key="4">
    <source>
        <dbReference type="ARBA" id="ARBA00022723"/>
    </source>
</evidence>
<dbReference type="PROSITE" id="PS51384">
    <property type="entry name" value="FAD_FR"/>
    <property type="match status" value="1"/>
</dbReference>
<dbReference type="PROSITE" id="PS00197">
    <property type="entry name" value="2FE2S_FER_1"/>
    <property type="match status" value="1"/>
</dbReference>
<proteinExistence type="predicted"/>
<evidence type="ECO:0000256" key="8">
    <source>
        <dbReference type="ARBA" id="ARBA00023014"/>
    </source>
</evidence>
<comment type="cofactor">
    <cofactor evidence="1">
        <name>FAD</name>
        <dbReference type="ChEBI" id="CHEBI:57692"/>
    </cofactor>
</comment>
<dbReference type="Pfam" id="PF00111">
    <property type="entry name" value="Fer2"/>
    <property type="match status" value="1"/>
</dbReference>
<dbReference type="InterPro" id="IPR017927">
    <property type="entry name" value="FAD-bd_FR_type"/>
</dbReference>
<evidence type="ECO:0000256" key="1">
    <source>
        <dbReference type="ARBA" id="ARBA00001974"/>
    </source>
</evidence>
<evidence type="ECO:0000256" key="5">
    <source>
        <dbReference type="ARBA" id="ARBA00022827"/>
    </source>
</evidence>
<dbReference type="PROSITE" id="PS51085">
    <property type="entry name" value="2FE2S_FER_2"/>
    <property type="match status" value="1"/>
</dbReference>
<keyword evidence="6" id="KW-0560">Oxidoreductase</keyword>
<dbReference type="Pfam" id="PF00970">
    <property type="entry name" value="FAD_binding_6"/>
    <property type="match status" value="1"/>
</dbReference>
<dbReference type="SUPFAM" id="SSF63380">
    <property type="entry name" value="Riboflavin synthase domain-like"/>
    <property type="match status" value="1"/>
</dbReference>
<dbReference type="Proteomes" id="UP000036908">
    <property type="component" value="Unassembled WGS sequence"/>
</dbReference>
<feature type="domain" description="2Fe-2S ferredoxin-type" evidence="9">
    <location>
        <begin position="283"/>
        <end position="371"/>
    </location>
</feature>
<evidence type="ECO:0000256" key="3">
    <source>
        <dbReference type="ARBA" id="ARBA00022714"/>
    </source>
</evidence>
<evidence type="ECO:0000313" key="11">
    <source>
        <dbReference type="EMBL" id="KOF02721.1"/>
    </source>
</evidence>
<protein>
    <submittedName>
        <fullName evidence="11">Oxidoreductase</fullName>
    </submittedName>
</protein>
<keyword evidence="2" id="KW-0285">Flavoprotein</keyword>
<comment type="caution">
    <text evidence="11">The sequence shown here is derived from an EMBL/GenBank/DDBJ whole genome shotgun (WGS) entry which is preliminary data.</text>
</comment>
<dbReference type="CDD" id="cd00207">
    <property type="entry name" value="fer2"/>
    <property type="match status" value="1"/>
</dbReference>
<dbReference type="GO" id="GO:0051537">
    <property type="term" value="F:2 iron, 2 sulfur cluster binding"/>
    <property type="evidence" value="ECO:0007669"/>
    <property type="project" value="UniProtKB-KW"/>
</dbReference>
<dbReference type="InterPro" id="IPR039261">
    <property type="entry name" value="FNR_nucleotide-bd"/>
</dbReference>
<evidence type="ECO:0000313" key="12">
    <source>
        <dbReference type="Proteomes" id="UP000036908"/>
    </source>
</evidence>
<keyword evidence="5" id="KW-0274">FAD</keyword>
<dbReference type="InterPro" id="IPR008333">
    <property type="entry name" value="Cbr1-like_FAD-bd_dom"/>
</dbReference>
<reference evidence="12" key="1">
    <citation type="submission" date="2014-11" db="EMBL/GenBank/DDBJ databases">
        <title>Genome sequencing of Roseivirga sp. D-25.</title>
        <authorList>
            <person name="Selvaratnam C."/>
            <person name="Thevarajoo S."/>
            <person name="Goh K.M."/>
            <person name="Eee R."/>
            <person name="Chan K.-G."/>
            <person name="Chong C.S."/>
        </authorList>
    </citation>
    <scope>NUCLEOTIDE SEQUENCE [LARGE SCALE GENOMIC DNA]</scope>
    <source>
        <strain evidence="12">D-25</strain>
    </source>
</reference>
<dbReference type="SUPFAM" id="SSF52343">
    <property type="entry name" value="Ferredoxin reductase-like, C-terminal NADP-linked domain"/>
    <property type="match status" value="1"/>
</dbReference>
<evidence type="ECO:0000259" key="9">
    <source>
        <dbReference type="PROSITE" id="PS51085"/>
    </source>
</evidence>
<keyword evidence="7" id="KW-0408">Iron</keyword>
<dbReference type="InterPro" id="IPR017938">
    <property type="entry name" value="Riboflavin_synthase-like_b-brl"/>
</dbReference>
<accession>A0A0L8AKG0</accession>
<dbReference type="GO" id="GO:0016491">
    <property type="term" value="F:oxidoreductase activity"/>
    <property type="evidence" value="ECO:0007669"/>
    <property type="project" value="UniProtKB-KW"/>
</dbReference>
<dbReference type="Gene3D" id="2.40.30.10">
    <property type="entry name" value="Translation factors"/>
    <property type="match status" value="1"/>
</dbReference>
<dbReference type="InterPro" id="IPR006058">
    <property type="entry name" value="2Fe2S_fd_BS"/>
</dbReference>
<keyword evidence="3" id="KW-0001">2Fe-2S</keyword>
<dbReference type="InterPro" id="IPR012675">
    <property type="entry name" value="Beta-grasp_dom_sf"/>
</dbReference>
<name>A0A0L8AKG0_9BACT</name>
<dbReference type="Gene3D" id="3.10.20.30">
    <property type="match status" value="1"/>
</dbReference>
<evidence type="ECO:0000259" key="10">
    <source>
        <dbReference type="PROSITE" id="PS51384"/>
    </source>
</evidence>
<feature type="domain" description="FAD-binding FR-type" evidence="10">
    <location>
        <begin position="21"/>
        <end position="124"/>
    </location>
</feature>
<keyword evidence="8" id="KW-0411">Iron-sulfur</keyword>
<dbReference type="InterPro" id="IPR036010">
    <property type="entry name" value="2Fe-2S_ferredoxin-like_sf"/>
</dbReference>
<dbReference type="PANTHER" id="PTHR47354">
    <property type="entry name" value="NADH OXIDOREDUCTASE HCR"/>
    <property type="match status" value="1"/>
</dbReference>
<dbReference type="PANTHER" id="PTHR47354:SF8">
    <property type="entry name" value="1,2-PHENYLACETYL-COA EPOXIDASE, SUBUNIT E"/>
    <property type="match status" value="1"/>
</dbReference>